<feature type="region of interest" description="Disordered" evidence="1">
    <location>
        <begin position="450"/>
        <end position="478"/>
    </location>
</feature>
<feature type="region of interest" description="Disordered" evidence="1">
    <location>
        <begin position="535"/>
        <end position="565"/>
    </location>
</feature>
<reference evidence="3" key="1">
    <citation type="journal article" date="2018" name="Nat. Microbiol.">
        <title>Leveraging single-cell genomics to expand the fungal tree of life.</title>
        <authorList>
            <person name="Ahrendt S.R."/>
            <person name="Quandt C.A."/>
            <person name="Ciobanu D."/>
            <person name="Clum A."/>
            <person name="Salamov A."/>
            <person name="Andreopoulos B."/>
            <person name="Cheng J.F."/>
            <person name="Woyke T."/>
            <person name="Pelin A."/>
            <person name="Henrissat B."/>
            <person name="Reynolds N.K."/>
            <person name="Benny G.L."/>
            <person name="Smith M.E."/>
            <person name="James T.Y."/>
            <person name="Grigoriev I.V."/>
        </authorList>
    </citation>
    <scope>NUCLEOTIDE SEQUENCE [LARGE SCALE GENOMIC DNA]</scope>
    <source>
        <strain evidence="3">ATCC 52028</strain>
    </source>
</reference>
<evidence type="ECO:0000313" key="3">
    <source>
        <dbReference type="Proteomes" id="UP000274922"/>
    </source>
</evidence>
<evidence type="ECO:0000256" key="1">
    <source>
        <dbReference type="SAM" id="MobiDB-lite"/>
    </source>
</evidence>
<feature type="compositionally biased region" description="Basic and acidic residues" evidence="1">
    <location>
        <begin position="457"/>
        <end position="472"/>
    </location>
</feature>
<feature type="compositionally biased region" description="Low complexity" evidence="1">
    <location>
        <begin position="882"/>
        <end position="905"/>
    </location>
</feature>
<dbReference type="OrthoDB" id="2157345at2759"/>
<dbReference type="Proteomes" id="UP000274922">
    <property type="component" value="Unassembled WGS sequence"/>
</dbReference>
<dbReference type="STRING" id="1555241.A0A4P9X344"/>
<gene>
    <name evidence="2" type="ORF">CXG81DRAFT_27804</name>
</gene>
<evidence type="ECO:0000313" key="2">
    <source>
        <dbReference type="EMBL" id="RKO99433.1"/>
    </source>
</evidence>
<keyword evidence="3" id="KW-1185">Reference proteome</keyword>
<feature type="region of interest" description="Disordered" evidence="1">
    <location>
        <begin position="876"/>
        <end position="912"/>
    </location>
</feature>
<feature type="region of interest" description="Disordered" evidence="1">
    <location>
        <begin position="800"/>
        <end position="819"/>
    </location>
</feature>
<dbReference type="EMBL" id="ML014285">
    <property type="protein sequence ID" value="RKO99433.1"/>
    <property type="molecule type" value="Genomic_DNA"/>
</dbReference>
<organism evidence="2 3">
    <name type="scientific">Caulochytrium protostelioides</name>
    <dbReference type="NCBI Taxonomy" id="1555241"/>
    <lineage>
        <taxon>Eukaryota</taxon>
        <taxon>Fungi</taxon>
        <taxon>Fungi incertae sedis</taxon>
        <taxon>Chytridiomycota</taxon>
        <taxon>Chytridiomycota incertae sedis</taxon>
        <taxon>Chytridiomycetes</taxon>
        <taxon>Caulochytriales</taxon>
        <taxon>Caulochytriaceae</taxon>
        <taxon>Caulochytrium</taxon>
    </lineage>
</organism>
<accession>A0A4P9X344</accession>
<sequence length="912" mass="100172">MDGAPTSATAQDRSLMKAVARATAALPGPAGDAMSWTSSSPSDAVEVTPDSDIQTFKEYRAAMLHPVQLVLEGIQADSAAATAQGARAADESLFEQLCQELLYTMASLEGAIEELMTWKDDFLSQAVPSTAKLQIALLLARLFRIKSDVHEPFFELIRQVRVHSKPWRQREDDLLRLEAENQAHQETIDIAIRKMEHLHQQLVQTQIDHKMALWDRLLRRVMGYFDTMAQANRAEKVNHLLEGMNLINLDVSTAGAAAAVDAAAAAATAAAAAGRAGGAAAGGLRGFSGLDAPPPFDCARMFEDIEAYIQTKPLTWRRGMKVKLRQFRALLRAAHPQYEADLVAWHAYPGARPRGTPYVSETQGGIAATNARERPGLRRAWWSAIDLRTLQTQREQHENTIDPELFDLDFDELTEAEAEQLLEHERVTGLVRSNSFSLRERYPDARVKFSRKPIRLPGERSDAHDGDGDGDHAPLSFAAGGAHDWASVASSTDLHDFTREEQEAIHKLTQNEDFLPLDLQKALDIENHLKDEYDAAGAPSTQSGGRDQASARERGAAMGSTGGLHLPAATSHAVLQSEEASRQTFSLVEVLELTALHRQQLQYMQDQYEKQVSALIDHTNRAQEAHNQQMTAQLQRSALLEERIRTLKSLSAGSVGRTLVRPSSHRTNASGADGQSTYSISTFAGDEMGARARAEASAADDVLALHPAYHANIAQRKRRQRQQREQEHYNQFVPWFMRKRVLAAIAPPTFMGGIWDMDFMQRTEYFGKHKTETHRALFEKISAMEQTITAQCLASKHVGLADPTPPSPTAAPRPVSRGGGLPAVFMPAPGEVPRRAGALSHEWHSRGVNPWGGKFKAPIEKATPKPHTVNLFQAITQPTPLPAGNRGHAPAGPRRPASARPASPRAGPPRPA</sequence>
<dbReference type="AlphaFoldDB" id="A0A4P9X344"/>
<name>A0A4P9X344_9FUNG</name>
<proteinExistence type="predicted"/>
<protein>
    <submittedName>
        <fullName evidence="2">Uncharacterized protein</fullName>
    </submittedName>
</protein>